<accession>A0A8S9FPK7</accession>
<reference evidence="2" key="1">
    <citation type="submission" date="2019-12" db="EMBL/GenBank/DDBJ databases">
        <title>Genome sequencing and annotation of Brassica cretica.</title>
        <authorList>
            <person name="Studholme D.J."/>
            <person name="Sarris P.F."/>
        </authorList>
    </citation>
    <scope>NUCLEOTIDE SEQUENCE</scope>
    <source>
        <strain evidence="2">PFS-102/07</strain>
        <tissue evidence="2">Leaf</tissue>
    </source>
</reference>
<feature type="region of interest" description="Disordered" evidence="1">
    <location>
        <begin position="114"/>
        <end position="156"/>
    </location>
</feature>
<gene>
    <name evidence="2" type="ORF">F2Q70_00031403</name>
</gene>
<dbReference type="AlphaFoldDB" id="A0A8S9FPK7"/>
<dbReference type="EMBL" id="QGKY02002305">
    <property type="protein sequence ID" value="KAF2532682.1"/>
    <property type="molecule type" value="Genomic_DNA"/>
</dbReference>
<dbReference type="CDD" id="cd00303">
    <property type="entry name" value="retropepsin_like"/>
    <property type="match status" value="1"/>
</dbReference>
<organism evidence="2">
    <name type="scientific">Brassica cretica</name>
    <name type="common">Mustard</name>
    <dbReference type="NCBI Taxonomy" id="69181"/>
    <lineage>
        <taxon>Eukaryota</taxon>
        <taxon>Viridiplantae</taxon>
        <taxon>Streptophyta</taxon>
        <taxon>Embryophyta</taxon>
        <taxon>Tracheophyta</taxon>
        <taxon>Spermatophyta</taxon>
        <taxon>Magnoliopsida</taxon>
        <taxon>eudicotyledons</taxon>
        <taxon>Gunneridae</taxon>
        <taxon>Pentapetalae</taxon>
        <taxon>rosids</taxon>
        <taxon>malvids</taxon>
        <taxon>Brassicales</taxon>
        <taxon>Brassicaceae</taxon>
        <taxon>Brassiceae</taxon>
        <taxon>Brassica</taxon>
    </lineage>
</organism>
<protein>
    <submittedName>
        <fullName evidence="2">Uncharacterized protein</fullName>
    </submittedName>
</protein>
<name>A0A8S9FPK7_BRACR</name>
<proteinExistence type="predicted"/>
<sequence length="326" mass="36819">MFNGSVLREWIYHCEQLFSIDSTLPELKNIFPLWPEYVAAVLARIGELYDDPLSELVSLKQGNDTIEIYLEKLYCAANRITLALGHALKAARIAKLHELSIQHTLVRTLPPTFNSSRSNFSQPNKNQFSTSTPPTTNAVGNQNNKPPPLQHTSETGHQLKHRRAEFLFLEADTEFDEEIALEEQIRATTLDEDNKIAIIFVQALNGTTTFNCIRLMSQYGKRKLHILIDSCSTHNFLDVQIAKSLGCTLIPTKPTLVVAASRELITKYKSSVLSWKMQGDILHISNVLEYHMEFLETFGYIWSSKEVFKAINGRTAHQSDLTGATP</sequence>
<comment type="caution">
    <text evidence="2">The sequence shown here is derived from an EMBL/GenBank/DDBJ whole genome shotgun (WGS) entry which is preliminary data.</text>
</comment>
<evidence type="ECO:0000313" key="2">
    <source>
        <dbReference type="EMBL" id="KAF2532682.1"/>
    </source>
</evidence>
<evidence type="ECO:0000256" key="1">
    <source>
        <dbReference type="SAM" id="MobiDB-lite"/>
    </source>
</evidence>